<keyword evidence="3" id="KW-0433">Leucine-rich repeat</keyword>
<dbReference type="AlphaFoldDB" id="A0A8B8BYE3"/>
<dbReference type="Proteomes" id="UP000694844">
    <property type="component" value="Chromosome 9"/>
</dbReference>
<evidence type="ECO:0000256" key="8">
    <source>
        <dbReference type="ARBA" id="ARBA00023136"/>
    </source>
</evidence>
<evidence type="ECO:0000256" key="2">
    <source>
        <dbReference type="ARBA" id="ARBA00009634"/>
    </source>
</evidence>
<dbReference type="PRINTS" id="PR01537">
    <property type="entry name" value="INTRLKN1R1F"/>
</dbReference>
<evidence type="ECO:0000256" key="6">
    <source>
        <dbReference type="ARBA" id="ARBA00022737"/>
    </source>
</evidence>
<keyword evidence="9" id="KW-0675">Receptor</keyword>
<dbReference type="GeneID" id="111114406"/>
<dbReference type="Pfam" id="PF00560">
    <property type="entry name" value="LRR_1"/>
    <property type="match status" value="1"/>
</dbReference>
<evidence type="ECO:0000256" key="4">
    <source>
        <dbReference type="ARBA" id="ARBA00022692"/>
    </source>
</evidence>
<comment type="subcellular location">
    <subcellularLocation>
        <location evidence="1">Membrane</location>
        <topology evidence="1">Single-pass type I membrane protein</topology>
    </subcellularLocation>
</comment>
<accession>A0A8B8BYE3</accession>
<dbReference type="SMART" id="SM00369">
    <property type="entry name" value="LRR_TYP"/>
    <property type="match status" value="6"/>
</dbReference>
<dbReference type="InterPro" id="IPR001611">
    <property type="entry name" value="Leu-rich_rpt"/>
</dbReference>
<dbReference type="Gene3D" id="3.80.10.10">
    <property type="entry name" value="Ribonuclease Inhibitor"/>
    <property type="match status" value="3"/>
</dbReference>
<dbReference type="PIRSF" id="PIRSF037595">
    <property type="entry name" value="Toll-like_receptor"/>
    <property type="match status" value="1"/>
</dbReference>
<dbReference type="RefSeq" id="XP_022308408.1">
    <property type="nucleotide sequence ID" value="XM_022452700.1"/>
</dbReference>
<dbReference type="Pfam" id="PF13676">
    <property type="entry name" value="TIR_2"/>
    <property type="match status" value="1"/>
</dbReference>
<dbReference type="GO" id="GO:0005886">
    <property type="term" value="C:plasma membrane"/>
    <property type="evidence" value="ECO:0007669"/>
    <property type="project" value="TreeGrafter"/>
</dbReference>
<evidence type="ECO:0000256" key="1">
    <source>
        <dbReference type="ARBA" id="ARBA00004479"/>
    </source>
</evidence>
<evidence type="ECO:0000259" key="13">
    <source>
        <dbReference type="PROSITE" id="PS50104"/>
    </source>
</evidence>
<evidence type="ECO:0000256" key="3">
    <source>
        <dbReference type="ARBA" id="ARBA00022614"/>
    </source>
</evidence>
<evidence type="ECO:0000313" key="14">
    <source>
        <dbReference type="Proteomes" id="UP000694844"/>
    </source>
</evidence>
<proteinExistence type="inferred from homology"/>
<keyword evidence="5 12" id="KW-0732">Signal</keyword>
<name>A0A8B8BYE3_CRAVI</name>
<dbReference type="PROSITE" id="PS50104">
    <property type="entry name" value="TIR"/>
    <property type="match status" value="1"/>
</dbReference>
<dbReference type="PANTHER" id="PTHR24365:SF541">
    <property type="entry name" value="PROTEIN TOLL-RELATED"/>
    <property type="match status" value="1"/>
</dbReference>
<keyword evidence="10" id="KW-0325">Glycoprotein</keyword>
<dbReference type="SUPFAM" id="SSF52058">
    <property type="entry name" value="L domain-like"/>
    <property type="match status" value="2"/>
</dbReference>
<dbReference type="SMART" id="SM00255">
    <property type="entry name" value="TIR"/>
    <property type="match status" value="1"/>
</dbReference>
<dbReference type="PANTHER" id="PTHR24365">
    <property type="entry name" value="TOLL-LIKE RECEPTOR"/>
    <property type="match status" value="1"/>
</dbReference>
<evidence type="ECO:0000256" key="5">
    <source>
        <dbReference type="ARBA" id="ARBA00022729"/>
    </source>
</evidence>
<keyword evidence="6" id="KW-0677">Repeat</keyword>
<feature type="chain" id="PRO_5034189411" evidence="12">
    <location>
        <begin position="24"/>
        <end position="748"/>
    </location>
</feature>
<dbReference type="SUPFAM" id="SSF52200">
    <property type="entry name" value="Toll/Interleukin receptor TIR domain"/>
    <property type="match status" value="1"/>
</dbReference>
<evidence type="ECO:0000256" key="10">
    <source>
        <dbReference type="ARBA" id="ARBA00023180"/>
    </source>
</evidence>
<protein>
    <submittedName>
        <fullName evidence="15">Toll-like receptor 2</fullName>
    </submittedName>
</protein>
<comment type="similarity">
    <text evidence="2">Belongs to the Toll-like receptor family.</text>
</comment>
<evidence type="ECO:0000313" key="15">
    <source>
        <dbReference type="RefSeq" id="XP_022308408.1"/>
    </source>
</evidence>
<keyword evidence="7 11" id="KW-1133">Transmembrane helix</keyword>
<evidence type="ECO:0000256" key="12">
    <source>
        <dbReference type="SAM" id="SignalP"/>
    </source>
</evidence>
<feature type="signal peptide" evidence="12">
    <location>
        <begin position="1"/>
        <end position="23"/>
    </location>
</feature>
<dbReference type="InterPro" id="IPR003591">
    <property type="entry name" value="Leu-rich_rpt_typical-subtyp"/>
</dbReference>
<organism evidence="14 15">
    <name type="scientific">Crassostrea virginica</name>
    <name type="common">Eastern oyster</name>
    <dbReference type="NCBI Taxonomy" id="6565"/>
    <lineage>
        <taxon>Eukaryota</taxon>
        <taxon>Metazoa</taxon>
        <taxon>Spiralia</taxon>
        <taxon>Lophotrochozoa</taxon>
        <taxon>Mollusca</taxon>
        <taxon>Bivalvia</taxon>
        <taxon>Autobranchia</taxon>
        <taxon>Pteriomorphia</taxon>
        <taxon>Ostreida</taxon>
        <taxon>Ostreoidea</taxon>
        <taxon>Ostreidae</taxon>
        <taxon>Crassostrea</taxon>
    </lineage>
</organism>
<dbReference type="Pfam" id="PF13855">
    <property type="entry name" value="LRR_8"/>
    <property type="match status" value="2"/>
</dbReference>
<dbReference type="GO" id="GO:0002224">
    <property type="term" value="P:toll-like receptor signaling pathway"/>
    <property type="evidence" value="ECO:0007669"/>
    <property type="project" value="InterPro"/>
</dbReference>
<keyword evidence="14" id="KW-1185">Reference proteome</keyword>
<keyword evidence="4 11" id="KW-0812">Transmembrane</keyword>
<dbReference type="GO" id="GO:0004888">
    <property type="term" value="F:transmembrane signaling receptor activity"/>
    <property type="evidence" value="ECO:0007669"/>
    <property type="project" value="InterPro"/>
</dbReference>
<dbReference type="InterPro" id="IPR035897">
    <property type="entry name" value="Toll_tir_struct_dom_sf"/>
</dbReference>
<dbReference type="PROSITE" id="PS51450">
    <property type="entry name" value="LRR"/>
    <property type="match status" value="2"/>
</dbReference>
<reference evidence="15" key="1">
    <citation type="submission" date="2025-08" db="UniProtKB">
        <authorList>
            <consortium name="RefSeq"/>
        </authorList>
    </citation>
    <scope>IDENTIFICATION</scope>
    <source>
        <tissue evidence="15">Whole sample</tissue>
    </source>
</reference>
<evidence type="ECO:0000256" key="9">
    <source>
        <dbReference type="ARBA" id="ARBA00023170"/>
    </source>
</evidence>
<dbReference type="InterPro" id="IPR017241">
    <property type="entry name" value="Toll-like_receptor"/>
</dbReference>
<dbReference type="InterPro" id="IPR032675">
    <property type="entry name" value="LRR_dom_sf"/>
</dbReference>
<evidence type="ECO:0000256" key="11">
    <source>
        <dbReference type="SAM" id="Phobius"/>
    </source>
</evidence>
<feature type="domain" description="TIR" evidence="13">
    <location>
        <begin position="599"/>
        <end position="745"/>
    </location>
</feature>
<gene>
    <name evidence="15" type="primary">LOC111114406</name>
</gene>
<feature type="transmembrane region" description="Helical" evidence="11">
    <location>
        <begin position="543"/>
        <end position="567"/>
    </location>
</feature>
<sequence>MFADIYSISIPILIVLCINGGFSEKCPFNSVCICQKFKGKLFADCSDKKLMSAPVFSDNVIGVNFSKNLFSEIPKTLPEKLLYLDISTNALVSLNHSSLTLYRSLQNLSLSNNKLDDIPIGTFQSNVQLRDLDVSFNMELTIEVIYNISLDLKNSTIQKLNFEKIQCTYGVSQILKIDHVINLKYTQLQELNVASNRIHSLELGLLSLLPKSLRVINVADNVLSFGFYLMEVSSLGRLEILNASFQHSFHQVDFHNFFDKKCNDTRKPSCNCLNFYKLLAPVPNELSIGVLNYTLYLPRNAKKIYIHDNLLKVSIREFPFSPNNRLTHIFAQNNIVYELIGPFTGLLKLQYLDLSGNFCKFINKKFFQHFPSLRFLNLSNNALSQTFRSDDQGELFMNLRHLSNLDLSWNRIAHLSEQMLRNNINLQILNLSFNAMSKFNVEIVHMTKLSILDLSNNQLVQLNLETRSALNQMQTDSIDVHLIGNNLICSCETLDFLKWMHNSKKIHFVQKRNYTCSFGTKTSVLFDELDTILQQLEKKCSSYTLIIVLMTILIIVIMTTTVSRILYRFRWKLRYMYYVAKEKYKGEANHIHIGGQMSFRFDAFISYADEDRDIVIDLVNYLEKHNGLSLCIHNRDFIPGTGIADNITNAIHCSKRTVCFMTKHFLDSYWCMFELNMARMEAMYSRSGQNVLFLVALQKGIMKQLPLQLMDLVDSHSYLDFPEEKSDVEGSETVVAFRVKLGETLTTI</sequence>
<dbReference type="OrthoDB" id="6148273at2759"/>
<dbReference type="Gene3D" id="3.40.50.10140">
    <property type="entry name" value="Toll/interleukin-1 receptor homology (TIR) domain"/>
    <property type="match status" value="1"/>
</dbReference>
<keyword evidence="8 11" id="KW-0472">Membrane</keyword>
<dbReference type="GO" id="GO:0006955">
    <property type="term" value="P:immune response"/>
    <property type="evidence" value="ECO:0007669"/>
    <property type="project" value="InterPro"/>
</dbReference>
<dbReference type="KEGG" id="cvn:111114406"/>
<dbReference type="InterPro" id="IPR000157">
    <property type="entry name" value="TIR_dom"/>
</dbReference>
<evidence type="ECO:0000256" key="7">
    <source>
        <dbReference type="ARBA" id="ARBA00022989"/>
    </source>
</evidence>